<dbReference type="PANTHER" id="PTHR43711:SF1">
    <property type="entry name" value="HISTIDINE KINASE 1"/>
    <property type="match status" value="1"/>
</dbReference>
<dbReference type="SMART" id="SM00388">
    <property type="entry name" value="HisKA"/>
    <property type="match status" value="1"/>
</dbReference>
<dbReference type="PANTHER" id="PTHR43711">
    <property type="entry name" value="TWO-COMPONENT HISTIDINE KINASE"/>
    <property type="match status" value="1"/>
</dbReference>
<dbReference type="InterPro" id="IPR036097">
    <property type="entry name" value="HisK_dim/P_sf"/>
</dbReference>
<keyword evidence="4" id="KW-0808">Transferase</keyword>
<evidence type="ECO:0000256" key="5">
    <source>
        <dbReference type="ARBA" id="ARBA00022777"/>
    </source>
</evidence>
<feature type="domain" description="Histidine kinase" evidence="9">
    <location>
        <begin position="163"/>
        <end position="351"/>
    </location>
</feature>
<keyword evidence="6" id="KW-0902">Two-component regulatory system</keyword>
<feature type="region of interest" description="Disordered" evidence="7">
    <location>
        <begin position="356"/>
        <end position="377"/>
    </location>
</feature>
<organism evidence="10 11">
    <name type="scientific">Natrarchaeobius chitinivorans</name>
    <dbReference type="NCBI Taxonomy" id="1679083"/>
    <lineage>
        <taxon>Archaea</taxon>
        <taxon>Methanobacteriati</taxon>
        <taxon>Methanobacteriota</taxon>
        <taxon>Stenosarchaea group</taxon>
        <taxon>Halobacteria</taxon>
        <taxon>Halobacteriales</taxon>
        <taxon>Natrialbaceae</taxon>
        <taxon>Natrarchaeobius</taxon>
    </lineage>
</organism>
<protein>
    <recommendedName>
        <fullName evidence="2">histidine kinase</fullName>
        <ecNumber evidence="2">2.7.13.3</ecNumber>
    </recommendedName>
</protein>
<evidence type="ECO:0000256" key="8">
    <source>
        <dbReference type="SAM" id="Phobius"/>
    </source>
</evidence>
<evidence type="ECO:0000313" key="11">
    <source>
        <dbReference type="Proteomes" id="UP000281431"/>
    </source>
</evidence>
<evidence type="ECO:0000256" key="3">
    <source>
        <dbReference type="ARBA" id="ARBA00022553"/>
    </source>
</evidence>
<evidence type="ECO:0000256" key="6">
    <source>
        <dbReference type="ARBA" id="ARBA00023012"/>
    </source>
</evidence>
<accession>A0A3N6PKG2</accession>
<dbReference type="PRINTS" id="PR00344">
    <property type="entry name" value="BCTRLSENSOR"/>
</dbReference>
<evidence type="ECO:0000256" key="7">
    <source>
        <dbReference type="SAM" id="MobiDB-lite"/>
    </source>
</evidence>
<keyword evidence="8" id="KW-0812">Transmembrane</keyword>
<proteinExistence type="predicted"/>
<keyword evidence="5 10" id="KW-0418">Kinase</keyword>
<dbReference type="AlphaFoldDB" id="A0A3N6PKG2"/>
<dbReference type="EMBL" id="REFZ01000003">
    <property type="protein sequence ID" value="RQH01770.1"/>
    <property type="molecule type" value="Genomic_DNA"/>
</dbReference>
<dbReference type="InterPro" id="IPR003661">
    <property type="entry name" value="HisK_dim/P_dom"/>
</dbReference>
<evidence type="ECO:0000256" key="1">
    <source>
        <dbReference type="ARBA" id="ARBA00000085"/>
    </source>
</evidence>
<evidence type="ECO:0000313" key="10">
    <source>
        <dbReference type="EMBL" id="RQH01770.1"/>
    </source>
</evidence>
<sequence>MRIRTTADTRALWPIAGLGGVLGLSLCVEILAIRFGSASFRLEYLIATTTSVLSIGFLLYGSYWIVGSELSPTRYGRITLWCFGGALVFLVVNLSFMRSIQVERLLHLIGTVRWSISIGAGIGLGIGLLEARAINRQLATDRVRLRQAELQRERDRLDEFASVVSHDLRNPLNVAAGRIQLARETHDSDHLKIAEQSLDRIETLIDDLLTLAREGKAVTDPEPVDLESLVRECWRNVEVKRATYVTAVGSVIEADESRLRQVFENLFRNAIEHAGADVTVTVGELDDGFYVEDDGPGIPDADRGDVFDASYSTSGSGSGFGLSIVKQIVEAHGWEIRVIEGDEGGARFEITGVERVGEKTPSDLAETTNESAPNRCE</sequence>
<feature type="compositionally biased region" description="Polar residues" evidence="7">
    <location>
        <begin position="365"/>
        <end position="377"/>
    </location>
</feature>
<dbReference type="Proteomes" id="UP000281431">
    <property type="component" value="Unassembled WGS sequence"/>
</dbReference>
<feature type="transmembrane region" description="Helical" evidence="8">
    <location>
        <begin position="108"/>
        <end position="129"/>
    </location>
</feature>
<evidence type="ECO:0000256" key="4">
    <source>
        <dbReference type="ARBA" id="ARBA00022679"/>
    </source>
</evidence>
<feature type="transmembrane region" description="Helical" evidence="8">
    <location>
        <begin position="78"/>
        <end position="96"/>
    </location>
</feature>
<keyword evidence="8" id="KW-1133">Transmembrane helix</keyword>
<dbReference type="CDD" id="cd00075">
    <property type="entry name" value="HATPase"/>
    <property type="match status" value="1"/>
</dbReference>
<dbReference type="EC" id="2.7.13.3" evidence="2"/>
<name>A0A3N6PKG2_NATCH</name>
<dbReference type="Pfam" id="PF02518">
    <property type="entry name" value="HATPase_c"/>
    <property type="match status" value="1"/>
</dbReference>
<keyword evidence="11" id="KW-1185">Reference proteome</keyword>
<comment type="caution">
    <text evidence="10">The sequence shown here is derived from an EMBL/GenBank/DDBJ whole genome shotgun (WGS) entry which is preliminary data.</text>
</comment>
<dbReference type="OrthoDB" id="8127at2157"/>
<dbReference type="SMART" id="SM00387">
    <property type="entry name" value="HATPase_c"/>
    <property type="match status" value="1"/>
</dbReference>
<dbReference type="Gene3D" id="3.30.565.10">
    <property type="entry name" value="Histidine kinase-like ATPase, C-terminal domain"/>
    <property type="match status" value="1"/>
</dbReference>
<dbReference type="GO" id="GO:0000155">
    <property type="term" value="F:phosphorelay sensor kinase activity"/>
    <property type="evidence" value="ECO:0007669"/>
    <property type="project" value="InterPro"/>
</dbReference>
<dbReference type="PROSITE" id="PS50109">
    <property type="entry name" value="HIS_KIN"/>
    <property type="match status" value="1"/>
</dbReference>
<evidence type="ECO:0000259" key="9">
    <source>
        <dbReference type="PROSITE" id="PS50109"/>
    </source>
</evidence>
<feature type="transmembrane region" description="Helical" evidence="8">
    <location>
        <begin position="12"/>
        <end position="32"/>
    </location>
</feature>
<dbReference type="SUPFAM" id="SSF47384">
    <property type="entry name" value="Homodimeric domain of signal transducing histidine kinase"/>
    <property type="match status" value="1"/>
</dbReference>
<dbReference type="Gene3D" id="1.10.287.130">
    <property type="match status" value="1"/>
</dbReference>
<dbReference type="InterPro" id="IPR005467">
    <property type="entry name" value="His_kinase_dom"/>
</dbReference>
<evidence type="ECO:0000256" key="2">
    <source>
        <dbReference type="ARBA" id="ARBA00012438"/>
    </source>
</evidence>
<dbReference type="InterPro" id="IPR003594">
    <property type="entry name" value="HATPase_dom"/>
</dbReference>
<comment type="catalytic activity">
    <reaction evidence="1">
        <text>ATP + protein L-histidine = ADP + protein N-phospho-L-histidine.</text>
        <dbReference type="EC" id="2.7.13.3"/>
    </reaction>
</comment>
<dbReference type="InterPro" id="IPR050736">
    <property type="entry name" value="Sensor_HK_Regulatory"/>
</dbReference>
<dbReference type="CDD" id="cd00082">
    <property type="entry name" value="HisKA"/>
    <property type="match status" value="1"/>
</dbReference>
<feature type="transmembrane region" description="Helical" evidence="8">
    <location>
        <begin position="44"/>
        <end position="66"/>
    </location>
</feature>
<keyword evidence="3" id="KW-0597">Phosphoprotein</keyword>
<dbReference type="Pfam" id="PF00512">
    <property type="entry name" value="HisKA"/>
    <property type="match status" value="1"/>
</dbReference>
<dbReference type="InterPro" id="IPR036890">
    <property type="entry name" value="HATPase_C_sf"/>
</dbReference>
<dbReference type="InterPro" id="IPR004358">
    <property type="entry name" value="Sig_transdc_His_kin-like_C"/>
</dbReference>
<dbReference type="SUPFAM" id="SSF55874">
    <property type="entry name" value="ATPase domain of HSP90 chaperone/DNA topoisomerase II/histidine kinase"/>
    <property type="match status" value="1"/>
</dbReference>
<gene>
    <name evidence="10" type="ORF">EA472_05460</name>
</gene>
<reference evidence="10 11" key="1">
    <citation type="submission" date="2018-10" db="EMBL/GenBank/DDBJ databases">
        <title>Natrarchaeobius chitinivorans gen. nov., sp. nov., and Natrarchaeobius haloalkaliphilus sp. nov., alkaliphilic, chitin-utilizing haloarchaea from hypersaline alkaline lakes.</title>
        <authorList>
            <person name="Sorokin D.Y."/>
            <person name="Elcheninov A.G."/>
            <person name="Kostrikina N.A."/>
            <person name="Bale N.J."/>
            <person name="Sinninghe Damste J.S."/>
            <person name="Khijniak T.V."/>
            <person name="Kublanov I.V."/>
            <person name="Toshchakov S.V."/>
        </authorList>
    </citation>
    <scope>NUCLEOTIDE SEQUENCE [LARGE SCALE GENOMIC DNA]</scope>
    <source>
        <strain evidence="10 11">AArcht7</strain>
    </source>
</reference>
<keyword evidence="8" id="KW-0472">Membrane</keyword>